<dbReference type="Proteomes" id="UP000054396">
    <property type="component" value="Unassembled WGS sequence"/>
</dbReference>
<evidence type="ECO:0000256" key="2">
    <source>
        <dbReference type="SAM" id="SignalP"/>
    </source>
</evidence>
<feature type="signal peptide" evidence="2">
    <location>
        <begin position="1"/>
        <end position="26"/>
    </location>
</feature>
<keyword evidence="4" id="KW-1185">Reference proteome</keyword>
<dbReference type="OrthoDB" id="7863585at2"/>
<dbReference type="EMBL" id="LPXO01000001">
    <property type="protein sequence ID" value="KUF12190.1"/>
    <property type="molecule type" value="Genomic_DNA"/>
</dbReference>
<name>A0A0W7WNM3_9RHOB</name>
<dbReference type="RefSeq" id="WP_058860140.1">
    <property type="nucleotide sequence ID" value="NZ_LPXO01000001.1"/>
</dbReference>
<sequence length="118" mass="11635">MTAVLRPLAGLALALMLVVTSLTLSAARGQAAPVGEMVICSGGFAVSVPVDAEGNPTGPAHICPDCALSLMMAVAQNAALPVPAAALGAVLHAPDGTLATGRTRPQAVARGPPGRFET</sequence>
<evidence type="ECO:0000256" key="1">
    <source>
        <dbReference type="SAM" id="MobiDB-lite"/>
    </source>
</evidence>
<dbReference type="STRING" id="1685382.AVJ23_00175"/>
<organism evidence="3 4">
    <name type="scientific">Pseudoponticoccus marisrubri</name>
    <dbReference type="NCBI Taxonomy" id="1685382"/>
    <lineage>
        <taxon>Bacteria</taxon>
        <taxon>Pseudomonadati</taxon>
        <taxon>Pseudomonadota</taxon>
        <taxon>Alphaproteobacteria</taxon>
        <taxon>Rhodobacterales</taxon>
        <taxon>Roseobacteraceae</taxon>
        <taxon>Pseudoponticoccus</taxon>
    </lineage>
</organism>
<feature type="chain" id="PRO_5006936519" description="DUF2946 domain-containing protein" evidence="2">
    <location>
        <begin position="27"/>
        <end position="118"/>
    </location>
</feature>
<comment type="caution">
    <text evidence="3">The sequence shown here is derived from an EMBL/GenBank/DDBJ whole genome shotgun (WGS) entry which is preliminary data.</text>
</comment>
<proteinExistence type="predicted"/>
<evidence type="ECO:0000313" key="3">
    <source>
        <dbReference type="EMBL" id="KUF12190.1"/>
    </source>
</evidence>
<accession>A0A0W7WNM3</accession>
<keyword evidence="2" id="KW-0732">Signal</keyword>
<protein>
    <recommendedName>
        <fullName evidence="5">DUF2946 domain-containing protein</fullName>
    </recommendedName>
</protein>
<feature type="region of interest" description="Disordered" evidence="1">
    <location>
        <begin position="98"/>
        <end position="118"/>
    </location>
</feature>
<dbReference type="AlphaFoldDB" id="A0A0W7WNM3"/>
<reference evidence="3 4" key="1">
    <citation type="submission" date="2015-12" db="EMBL/GenBank/DDBJ databases">
        <authorList>
            <person name="Shamseldin A."/>
            <person name="Moawad H."/>
            <person name="Abd El-Rahim W.M."/>
            <person name="Sadowsky M.J."/>
        </authorList>
    </citation>
    <scope>NUCLEOTIDE SEQUENCE [LARGE SCALE GENOMIC DNA]</scope>
    <source>
        <strain evidence="3 4">SJ5A-1</strain>
    </source>
</reference>
<gene>
    <name evidence="3" type="ORF">AVJ23_00175</name>
</gene>
<evidence type="ECO:0008006" key="5">
    <source>
        <dbReference type="Google" id="ProtNLM"/>
    </source>
</evidence>
<evidence type="ECO:0000313" key="4">
    <source>
        <dbReference type="Proteomes" id="UP000054396"/>
    </source>
</evidence>